<evidence type="ECO:0000256" key="2">
    <source>
        <dbReference type="ARBA" id="ARBA00022989"/>
    </source>
</evidence>
<dbReference type="AlphaFoldDB" id="A0AA38P3W6"/>
<dbReference type="GO" id="GO:0140359">
    <property type="term" value="F:ABC-type transporter activity"/>
    <property type="evidence" value="ECO:0007669"/>
    <property type="project" value="InterPro"/>
</dbReference>
<protein>
    <recommendedName>
        <fullName evidence="4">ABC transmembrane type-1 domain-containing protein</fullName>
    </recommendedName>
</protein>
<evidence type="ECO:0000259" key="4">
    <source>
        <dbReference type="Pfam" id="PF06472"/>
    </source>
</evidence>
<evidence type="ECO:0000256" key="3">
    <source>
        <dbReference type="ARBA" id="ARBA00023136"/>
    </source>
</evidence>
<dbReference type="InterPro" id="IPR011527">
    <property type="entry name" value="ABC1_TM_dom"/>
</dbReference>
<organism evidence="5 6">
    <name type="scientific">Lentinula raphanica</name>
    <dbReference type="NCBI Taxonomy" id="153919"/>
    <lineage>
        <taxon>Eukaryota</taxon>
        <taxon>Fungi</taxon>
        <taxon>Dikarya</taxon>
        <taxon>Basidiomycota</taxon>
        <taxon>Agaricomycotina</taxon>
        <taxon>Agaricomycetes</taxon>
        <taxon>Agaricomycetidae</taxon>
        <taxon>Agaricales</taxon>
        <taxon>Marasmiineae</taxon>
        <taxon>Omphalotaceae</taxon>
        <taxon>Lentinula</taxon>
    </lineage>
</organism>
<reference evidence="5" key="1">
    <citation type="submission" date="2022-08" db="EMBL/GenBank/DDBJ databases">
        <authorList>
            <consortium name="DOE Joint Genome Institute"/>
            <person name="Min B."/>
            <person name="Riley R."/>
            <person name="Sierra-Patev S."/>
            <person name="Naranjo-Ortiz M."/>
            <person name="Looney B."/>
            <person name="Konkel Z."/>
            <person name="Slot J.C."/>
            <person name="Sakamoto Y."/>
            <person name="Steenwyk J.L."/>
            <person name="Rokas A."/>
            <person name="Carro J."/>
            <person name="Camarero S."/>
            <person name="Ferreira P."/>
            <person name="Molpeceres G."/>
            <person name="Ruiz-Duenas F.J."/>
            <person name="Serrano A."/>
            <person name="Henrissat B."/>
            <person name="Drula E."/>
            <person name="Hughes K.W."/>
            <person name="Mata J.L."/>
            <person name="Ishikawa N.K."/>
            <person name="Vargas-Isla R."/>
            <person name="Ushijima S."/>
            <person name="Smith C.A."/>
            <person name="Ahrendt S."/>
            <person name="Andreopoulos W."/>
            <person name="He G."/>
            <person name="Labutti K."/>
            <person name="Lipzen A."/>
            <person name="Ng V."/>
            <person name="Sandor L."/>
            <person name="Barry K."/>
            <person name="Martinez A.T."/>
            <person name="Xiao Y."/>
            <person name="Gibbons J.G."/>
            <person name="Terashima K."/>
            <person name="Hibbett D.S."/>
            <person name="Grigoriev I.V."/>
        </authorList>
    </citation>
    <scope>NUCLEOTIDE SEQUENCE</scope>
    <source>
        <strain evidence="5">TFB9207</strain>
    </source>
</reference>
<keyword evidence="6" id="KW-1185">Reference proteome</keyword>
<comment type="caution">
    <text evidence="5">The sequence shown here is derived from an EMBL/GenBank/DDBJ whole genome shotgun (WGS) entry which is preliminary data.</text>
</comment>
<accession>A0AA38P3W6</accession>
<dbReference type="GO" id="GO:0005524">
    <property type="term" value="F:ATP binding"/>
    <property type="evidence" value="ECO:0007669"/>
    <property type="project" value="InterPro"/>
</dbReference>
<evidence type="ECO:0000313" key="6">
    <source>
        <dbReference type="Proteomes" id="UP001163846"/>
    </source>
</evidence>
<dbReference type="EMBL" id="MU806391">
    <property type="protein sequence ID" value="KAJ3835641.1"/>
    <property type="molecule type" value="Genomic_DNA"/>
</dbReference>
<keyword evidence="3" id="KW-0472">Membrane</keyword>
<proteinExistence type="predicted"/>
<keyword evidence="1" id="KW-0812">Transmembrane</keyword>
<gene>
    <name evidence="5" type="ORF">F5878DRAFT_300009</name>
</gene>
<dbReference type="GO" id="GO:0016020">
    <property type="term" value="C:membrane"/>
    <property type="evidence" value="ECO:0007669"/>
    <property type="project" value="InterPro"/>
</dbReference>
<dbReference type="Pfam" id="PF06472">
    <property type="entry name" value="ABC_membrane_2"/>
    <property type="match status" value="1"/>
</dbReference>
<sequence>MAVLPSLRPSSLRLLQFIFVLLILLRSRLISLPKDSLERLRDATAGKRLSAAELTEILQRIYVKESDGSRTLLVPYRNRLAKVPIRDTPADLLASNARHFPSQSTDLVNTKNSKKKSKALLDPKFVRALRALLFHIAIPSWKSKEALILAVHSFFLVARTVLSVVVAR</sequence>
<evidence type="ECO:0000256" key="1">
    <source>
        <dbReference type="ARBA" id="ARBA00022692"/>
    </source>
</evidence>
<keyword evidence="2" id="KW-1133">Transmembrane helix</keyword>
<name>A0AA38P3W6_9AGAR</name>
<feature type="domain" description="ABC transmembrane type-1" evidence="4">
    <location>
        <begin position="133"/>
        <end position="167"/>
    </location>
</feature>
<dbReference type="Proteomes" id="UP001163846">
    <property type="component" value="Unassembled WGS sequence"/>
</dbReference>
<feature type="non-terminal residue" evidence="5">
    <location>
        <position position="1"/>
    </location>
</feature>
<evidence type="ECO:0000313" key="5">
    <source>
        <dbReference type="EMBL" id="KAJ3835641.1"/>
    </source>
</evidence>